<proteinExistence type="predicted"/>
<evidence type="ECO:0008006" key="11">
    <source>
        <dbReference type="Google" id="ProtNLM"/>
    </source>
</evidence>
<dbReference type="GO" id="GO:0005484">
    <property type="term" value="F:SNAP receptor activity"/>
    <property type="evidence" value="ECO:0007669"/>
    <property type="project" value="InterPro"/>
</dbReference>
<dbReference type="GeneID" id="20228715"/>
<dbReference type="GO" id="GO:0031201">
    <property type="term" value="C:SNARE complex"/>
    <property type="evidence" value="ECO:0007669"/>
    <property type="project" value="InterPro"/>
</dbReference>
<keyword evidence="6 8" id="KW-0472">Membrane</keyword>
<dbReference type="InParanoid" id="F0YJK0"/>
<keyword evidence="3 8" id="KW-0812">Transmembrane</keyword>
<dbReference type="AlphaFoldDB" id="F0YJK0"/>
<dbReference type="SUPFAM" id="SSF58038">
    <property type="entry name" value="SNARE fusion complex"/>
    <property type="match status" value="1"/>
</dbReference>
<accession>F0YJK0</accession>
<dbReference type="KEGG" id="aaf:AURANDRAFT_72457"/>
<evidence type="ECO:0000256" key="6">
    <source>
        <dbReference type="ARBA" id="ARBA00023136"/>
    </source>
</evidence>
<dbReference type="GO" id="GO:0005794">
    <property type="term" value="C:Golgi apparatus"/>
    <property type="evidence" value="ECO:0007669"/>
    <property type="project" value="TreeGrafter"/>
</dbReference>
<dbReference type="GO" id="GO:0005789">
    <property type="term" value="C:endoplasmic reticulum membrane"/>
    <property type="evidence" value="ECO:0007669"/>
    <property type="project" value="TreeGrafter"/>
</dbReference>
<dbReference type="Gene3D" id="1.20.5.110">
    <property type="match status" value="1"/>
</dbReference>
<dbReference type="GO" id="GO:0015031">
    <property type="term" value="P:protein transport"/>
    <property type="evidence" value="ECO:0007669"/>
    <property type="project" value="UniProtKB-KW"/>
</dbReference>
<keyword evidence="4" id="KW-0653">Protein transport</keyword>
<dbReference type="OrthoDB" id="19261at2759"/>
<protein>
    <recommendedName>
        <fullName evidence="11">t-SNARE coiled-coil homology domain-containing protein</fullName>
    </recommendedName>
</protein>
<dbReference type="PANTHER" id="PTHR21230">
    <property type="entry name" value="VESICLE TRANSPORT V-SNARE PROTEIN VTI1-RELATED"/>
    <property type="match status" value="1"/>
</dbReference>
<evidence type="ECO:0000256" key="2">
    <source>
        <dbReference type="ARBA" id="ARBA00022448"/>
    </source>
</evidence>
<reference evidence="9 10" key="1">
    <citation type="journal article" date="2011" name="Proc. Natl. Acad. Sci. U.S.A.">
        <title>Niche of harmful alga Aureococcus anophagefferens revealed through ecogenomics.</title>
        <authorList>
            <person name="Gobler C.J."/>
            <person name="Berry D.L."/>
            <person name="Dyhrman S.T."/>
            <person name="Wilhelm S.W."/>
            <person name="Salamov A."/>
            <person name="Lobanov A.V."/>
            <person name="Zhang Y."/>
            <person name="Collier J.L."/>
            <person name="Wurch L.L."/>
            <person name="Kustka A.B."/>
            <person name="Dill B.D."/>
            <person name="Shah M."/>
            <person name="VerBerkmoes N.C."/>
            <person name="Kuo A."/>
            <person name="Terry A."/>
            <person name="Pangilinan J."/>
            <person name="Lindquist E.A."/>
            <person name="Lucas S."/>
            <person name="Paulsen I.T."/>
            <person name="Hattenrath-Lehmann T.K."/>
            <person name="Talmage S.C."/>
            <person name="Walker E.A."/>
            <person name="Koch F."/>
            <person name="Burson A.M."/>
            <person name="Marcoval M.A."/>
            <person name="Tang Y.Z."/>
            <person name="Lecleir G.R."/>
            <person name="Coyne K.J."/>
            <person name="Berg G.M."/>
            <person name="Bertrand E.M."/>
            <person name="Saito M.A."/>
            <person name="Gladyshev V.N."/>
            <person name="Grigoriev I.V."/>
        </authorList>
    </citation>
    <scope>NUCLEOTIDE SEQUENCE [LARGE SCALE GENOMIC DNA]</scope>
    <source>
        <strain evidence="10">CCMP 1984</strain>
    </source>
</reference>
<evidence type="ECO:0000256" key="7">
    <source>
        <dbReference type="SAM" id="MobiDB-lite"/>
    </source>
</evidence>
<dbReference type="RefSeq" id="XP_009040643.1">
    <property type="nucleotide sequence ID" value="XM_009042395.1"/>
</dbReference>
<evidence type="ECO:0000256" key="3">
    <source>
        <dbReference type="ARBA" id="ARBA00022692"/>
    </source>
</evidence>
<dbReference type="GO" id="GO:0000149">
    <property type="term" value="F:SNARE binding"/>
    <property type="evidence" value="ECO:0007669"/>
    <property type="project" value="TreeGrafter"/>
</dbReference>
<dbReference type="GO" id="GO:0006906">
    <property type="term" value="P:vesicle fusion"/>
    <property type="evidence" value="ECO:0007669"/>
    <property type="project" value="TreeGrafter"/>
</dbReference>
<dbReference type="Proteomes" id="UP000002729">
    <property type="component" value="Unassembled WGS sequence"/>
</dbReference>
<dbReference type="InterPro" id="IPR044766">
    <property type="entry name" value="NPSN/SNAP25-like_N_SNARE"/>
</dbReference>
<evidence type="ECO:0000313" key="10">
    <source>
        <dbReference type="Proteomes" id="UP000002729"/>
    </source>
</evidence>
<dbReference type="PANTHER" id="PTHR21230:SF79">
    <property type="entry name" value="T-SNARE COILED-COIL HOMOLOGY DOMAIN-CONTAINING PROTEIN"/>
    <property type="match status" value="1"/>
</dbReference>
<feature type="compositionally biased region" description="Low complexity" evidence="7">
    <location>
        <begin position="19"/>
        <end position="33"/>
    </location>
</feature>
<name>F0YJK0_AURAN</name>
<evidence type="ECO:0000256" key="1">
    <source>
        <dbReference type="ARBA" id="ARBA00004211"/>
    </source>
</evidence>
<evidence type="ECO:0000256" key="4">
    <source>
        <dbReference type="ARBA" id="ARBA00022927"/>
    </source>
</evidence>
<keyword evidence="10" id="KW-1185">Reference proteome</keyword>
<keyword evidence="2" id="KW-0813">Transport</keyword>
<evidence type="ECO:0000256" key="8">
    <source>
        <dbReference type="SAM" id="Phobius"/>
    </source>
</evidence>
<evidence type="ECO:0000256" key="5">
    <source>
        <dbReference type="ARBA" id="ARBA00022989"/>
    </source>
</evidence>
<feature type="transmembrane region" description="Helical" evidence="8">
    <location>
        <begin position="234"/>
        <end position="257"/>
    </location>
</feature>
<comment type="subcellular location">
    <subcellularLocation>
        <location evidence="1">Membrane</location>
        <topology evidence="1">Single-pass type IV membrane protein</topology>
    </subcellularLocation>
</comment>
<dbReference type="CDD" id="cd15861">
    <property type="entry name" value="SNARE_SNAP25N_23N_29N_SEC9N"/>
    <property type="match status" value="1"/>
</dbReference>
<sequence length="278" mass="30872">MPQTRVIRNVDVNVQPRNSSRSAPAPSASPRLPLAKKKDCYPSARFPWMGGGVTLGSGAVDELAAIVLLINGTVGDERVSECDAKLCRAQSIRRSYCLEVRLLRDKAIKRTYEQKLKGLDTRCTEIRHDIECTRGSSNRQELLGAPPAHSDFKGNANYLDDAGKIQDQTQDALSRTMHLVEASSEVGHSALNELERQQEQARDITTDVMIIEDNLTRADKLIRNFTKRMMTDKLIVCFAFVNMCGLIGIVVYCVVTGRGLGTEGQKEDRPDERRLGPI</sequence>
<dbReference type="GO" id="GO:0031902">
    <property type="term" value="C:late endosome membrane"/>
    <property type="evidence" value="ECO:0007669"/>
    <property type="project" value="TreeGrafter"/>
</dbReference>
<keyword evidence="5 8" id="KW-1133">Transmembrane helix</keyword>
<dbReference type="GO" id="GO:0012507">
    <property type="term" value="C:ER to Golgi transport vesicle membrane"/>
    <property type="evidence" value="ECO:0007669"/>
    <property type="project" value="TreeGrafter"/>
</dbReference>
<feature type="region of interest" description="Disordered" evidence="7">
    <location>
        <begin position="15"/>
        <end position="34"/>
    </location>
</feature>
<organism evidence="10">
    <name type="scientific">Aureococcus anophagefferens</name>
    <name type="common">Harmful bloom alga</name>
    <dbReference type="NCBI Taxonomy" id="44056"/>
    <lineage>
        <taxon>Eukaryota</taxon>
        <taxon>Sar</taxon>
        <taxon>Stramenopiles</taxon>
        <taxon>Ochrophyta</taxon>
        <taxon>Pelagophyceae</taxon>
        <taxon>Pelagomonadales</taxon>
        <taxon>Pelagomonadaceae</taxon>
        <taxon>Aureococcus</taxon>
    </lineage>
</organism>
<gene>
    <name evidence="9" type="ORF">AURANDRAFT_72457</name>
</gene>
<evidence type="ECO:0000313" key="9">
    <source>
        <dbReference type="EMBL" id="EGB04729.1"/>
    </source>
</evidence>
<dbReference type="EMBL" id="GL833148">
    <property type="protein sequence ID" value="EGB04729.1"/>
    <property type="molecule type" value="Genomic_DNA"/>
</dbReference>